<dbReference type="InterPro" id="IPR037185">
    <property type="entry name" value="EmrE-like"/>
</dbReference>
<reference evidence="8 9" key="1">
    <citation type="journal article" date="2021" name="Arch. Microbiol.">
        <title>Harenicola maris gen. nov., sp. nov. isolated from the Sea of Japan shallow sediments.</title>
        <authorList>
            <person name="Romanenko L.A."/>
            <person name="Kurilenko V.V."/>
            <person name="Chernysheva N.Y."/>
            <person name="Tekutyeva L.A."/>
            <person name="Velansky P.V."/>
            <person name="Svetashev V.I."/>
            <person name="Isaeva M.P."/>
        </authorList>
    </citation>
    <scope>NUCLEOTIDE SEQUENCE [LARGE SCALE GENOMIC DNA]</scope>
    <source>
        <strain evidence="8 9">KMM 3653</strain>
    </source>
</reference>
<evidence type="ECO:0000256" key="1">
    <source>
        <dbReference type="ARBA" id="ARBA00004141"/>
    </source>
</evidence>
<gene>
    <name evidence="8" type="ORF">IV417_09500</name>
</gene>
<feature type="domain" description="EamA" evidence="7">
    <location>
        <begin position="150"/>
        <end position="282"/>
    </location>
</feature>
<accession>A0AAP2CND6</accession>
<feature type="transmembrane region" description="Helical" evidence="6">
    <location>
        <begin position="121"/>
        <end position="142"/>
    </location>
</feature>
<evidence type="ECO:0000313" key="9">
    <source>
        <dbReference type="Proteomes" id="UP001315686"/>
    </source>
</evidence>
<dbReference type="PANTHER" id="PTHR32322">
    <property type="entry name" value="INNER MEMBRANE TRANSPORTER"/>
    <property type="match status" value="1"/>
</dbReference>
<comment type="subcellular location">
    <subcellularLocation>
        <location evidence="1">Membrane</location>
        <topology evidence="1">Multi-pass membrane protein</topology>
    </subcellularLocation>
</comment>
<keyword evidence="5 6" id="KW-0472">Membrane</keyword>
<dbReference type="Pfam" id="PF00892">
    <property type="entry name" value="EamA"/>
    <property type="match status" value="2"/>
</dbReference>
<keyword evidence="4 6" id="KW-1133">Transmembrane helix</keyword>
<keyword evidence="9" id="KW-1185">Reference proteome</keyword>
<evidence type="ECO:0000256" key="4">
    <source>
        <dbReference type="ARBA" id="ARBA00022989"/>
    </source>
</evidence>
<feature type="transmembrane region" description="Helical" evidence="6">
    <location>
        <begin position="211"/>
        <end position="232"/>
    </location>
</feature>
<organism evidence="8 9">
    <name type="scientific">Harenicola maris</name>
    <dbReference type="NCBI Taxonomy" id="2841044"/>
    <lineage>
        <taxon>Bacteria</taxon>
        <taxon>Pseudomonadati</taxon>
        <taxon>Pseudomonadota</taxon>
        <taxon>Alphaproteobacteria</taxon>
        <taxon>Rhodobacterales</taxon>
        <taxon>Paracoccaceae</taxon>
        <taxon>Harenicola</taxon>
    </lineage>
</organism>
<feature type="transmembrane region" description="Helical" evidence="6">
    <location>
        <begin position="7"/>
        <end position="27"/>
    </location>
</feature>
<dbReference type="EMBL" id="JADQAZ010000002">
    <property type="protein sequence ID" value="MBT0957622.1"/>
    <property type="molecule type" value="Genomic_DNA"/>
</dbReference>
<sequence>MDIKAIAMGLGFAVMWASAFTSARFIVVDAPPLTALALRFAVSGVLAVLIALALGQTWRLTRAQARATIIFGLCQNTLYLGMNFYAMQWLQASVATIIASTMPLVVALAGWAFLGEPIRRLGWLGLVMGLAGVALIMGARIGGGDVNLYALSLCIAAVLALSVATLSVKGASSGGNLLMVVGLQMLVGSAALAVVAVLFETWEVNWTPSLIIAFFYTTLVPGLAATLVWFMLVRRVGAVRAAVFHFLTPFLGVAIAAIALSEPFGPVDIIGVVIITLGIWMVQKSKTQPAV</sequence>
<dbReference type="GO" id="GO:0016020">
    <property type="term" value="C:membrane"/>
    <property type="evidence" value="ECO:0007669"/>
    <property type="project" value="UniProtKB-SubCell"/>
</dbReference>
<feature type="transmembrane region" description="Helical" evidence="6">
    <location>
        <begin position="33"/>
        <end position="55"/>
    </location>
</feature>
<dbReference type="PANTHER" id="PTHR32322:SF2">
    <property type="entry name" value="EAMA DOMAIN-CONTAINING PROTEIN"/>
    <property type="match status" value="1"/>
</dbReference>
<feature type="transmembrane region" description="Helical" evidence="6">
    <location>
        <begin position="67"/>
        <end position="86"/>
    </location>
</feature>
<feature type="transmembrane region" description="Helical" evidence="6">
    <location>
        <begin position="239"/>
        <end position="258"/>
    </location>
</feature>
<comment type="similarity">
    <text evidence="2">Belongs to the EamA transporter family.</text>
</comment>
<evidence type="ECO:0000259" key="7">
    <source>
        <dbReference type="Pfam" id="PF00892"/>
    </source>
</evidence>
<name>A0AAP2CND6_9RHOB</name>
<evidence type="ECO:0000256" key="2">
    <source>
        <dbReference type="ARBA" id="ARBA00007362"/>
    </source>
</evidence>
<feature type="transmembrane region" description="Helical" evidence="6">
    <location>
        <begin position="92"/>
        <end position="114"/>
    </location>
</feature>
<dbReference type="SUPFAM" id="SSF103481">
    <property type="entry name" value="Multidrug resistance efflux transporter EmrE"/>
    <property type="match status" value="2"/>
</dbReference>
<evidence type="ECO:0000256" key="5">
    <source>
        <dbReference type="ARBA" id="ARBA00023136"/>
    </source>
</evidence>
<feature type="domain" description="EamA" evidence="7">
    <location>
        <begin position="4"/>
        <end position="137"/>
    </location>
</feature>
<dbReference type="RefSeq" id="WP_327793850.1">
    <property type="nucleotide sequence ID" value="NZ_JADQAZ010000002.1"/>
</dbReference>
<keyword evidence="3 6" id="KW-0812">Transmembrane</keyword>
<comment type="caution">
    <text evidence="8">The sequence shown here is derived from an EMBL/GenBank/DDBJ whole genome shotgun (WGS) entry which is preliminary data.</text>
</comment>
<dbReference type="InterPro" id="IPR050638">
    <property type="entry name" value="AA-Vitamin_Transporters"/>
</dbReference>
<evidence type="ECO:0000256" key="6">
    <source>
        <dbReference type="SAM" id="Phobius"/>
    </source>
</evidence>
<feature type="transmembrane region" description="Helical" evidence="6">
    <location>
        <begin position="177"/>
        <end position="199"/>
    </location>
</feature>
<dbReference type="Proteomes" id="UP001315686">
    <property type="component" value="Unassembled WGS sequence"/>
</dbReference>
<proteinExistence type="inferred from homology"/>
<dbReference type="InterPro" id="IPR000620">
    <property type="entry name" value="EamA_dom"/>
</dbReference>
<dbReference type="Gene3D" id="1.10.3730.20">
    <property type="match status" value="1"/>
</dbReference>
<evidence type="ECO:0000313" key="8">
    <source>
        <dbReference type="EMBL" id="MBT0957622.1"/>
    </source>
</evidence>
<protein>
    <submittedName>
        <fullName evidence="8">DMT family transporter</fullName>
    </submittedName>
</protein>
<evidence type="ECO:0000256" key="3">
    <source>
        <dbReference type="ARBA" id="ARBA00022692"/>
    </source>
</evidence>
<feature type="transmembrane region" description="Helical" evidence="6">
    <location>
        <begin position="264"/>
        <end position="282"/>
    </location>
</feature>
<dbReference type="AlphaFoldDB" id="A0AAP2CND6"/>
<feature type="transmembrane region" description="Helical" evidence="6">
    <location>
        <begin position="148"/>
        <end position="168"/>
    </location>
</feature>